<keyword evidence="8 12" id="KW-0406">Ion transport</keyword>
<evidence type="ECO:0000256" key="3">
    <source>
        <dbReference type="ARBA" id="ARBA00022448"/>
    </source>
</evidence>
<keyword evidence="9" id="KW-0472">Membrane</keyword>
<evidence type="ECO:0000256" key="7">
    <source>
        <dbReference type="ARBA" id="ARBA00023053"/>
    </source>
</evidence>
<evidence type="ECO:0000256" key="6">
    <source>
        <dbReference type="ARBA" id="ARBA00022989"/>
    </source>
</evidence>
<keyword evidence="4 12" id="KW-0894">Sodium channel</keyword>
<dbReference type="GO" id="GO:0005272">
    <property type="term" value="F:sodium channel activity"/>
    <property type="evidence" value="ECO:0007669"/>
    <property type="project" value="UniProtKB-KW"/>
</dbReference>
<comment type="similarity">
    <text evidence="2 12">Belongs to the amiloride-sensitive sodium channel (TC 1.A.6) family.</text>
</comment>
<gene>
    <name evidence="13" type="ORF">ABEB36_008350</name>
</gene>
<keyword evidence="11 12" id="KW-0407">Ion channel</keyword>
<comment type="caution">
    <text evidence="13">The sequence shown here is derived from an EMBL/GenBank/DDBJ whole genome shotgun (WGS) entry which is preliminary data.</text>
</comment>
<keyword evidence="10 12" id="KW-0739">Sodium transport</keyword>
<keyword evidence="3 12" id="KW-0813">Transport</keyword>
<dbReference type="InterPro" id="IPR001873">
    <property type="entry name" value="ENaC"/>
</dbReference>
<keyword evidence="6" id="KW-1133">Transmembrane helix</keyword>
<dbReference type="AlphaFoldDB" id="A0ABD1ELJ4"/>
<evidence type="ECO:0000256" key="9">
    <source>
        <dbReference type="ARBA" id="ARBA00023136"/>
    </source>
</evidence>
<accession>A0ABD1ELJ4</accession>
<organism evidence="13 14">
    <name type="scientific">Hypothenemus hampei</name>
    <name type="common">Coffee berry borer</name>
    <dbReference type="NCBI Taxonomy" id="57062"/>
    <lineage>
        <taxon>Eukaryota</taxon>
        <taxon>Metazoa</taxon>
        <taxon>Ecdysozoa</taxon>
        <taxon>Arthropoda</taxon>
        <taxon>Hexapoda</taxon>
        <taxon>Insecta</taxon>
        <taxon>Pterygota</taxon>
        <taxon>Neoptera</taxon>
        <taxon>Endopterygota</taxon>
        <taxon>Coleoptera</taxon>
        <taxon>Polyphaga</taxon>
        <taxon>Cucujiformia</taxon>
        <taxon>Curculionidae</taxon>
        <taxon>Scolytinae</taxon>
        <taxon>Hypothenemus</taxon>
    </lineage>
</organism>
<evidence type="ECO:0000256" key="5">
    <source>
        <dbReference type="ARBA" id="ARBA00022692"/>
    </source>
</evidence>
<dbReference type="GO" id="GO:0016020">
    <property type="term" value="C:membrane"/>
    <property type="evidence" value="ECO:0007669"/>
    <property type="project" value="UniProtKB-SubCell"/>
</dbReference>
<evidence type="ECO:0000256" key="1">
    <source>
        <dbReference type="ARBA" id="ARBA00004141"/>
    </source>
</evidence>
<dbReference type="EMBL" id="JBDJPC010000006">
    <property type="protein sequence ID" value="KAL1497369.1"/>
    <property type="molecule type" value="Genomic_DNA"/>
</dbReference>
<keyword evidence="7" id="KW-0915">Sodium</keyword>
<protein>
    <submittedName>
        <fullName evidence="13">Uncharacterized protein</fullName>
    </submittedName>
</protein>
<evidence type="ECO:0000313" key="14">
    <source>
        <dbReference type="Proteomes" id="UP001566132"/>
    </source>
</evidence>
<sequence>MADIPHKKIRFLNARNYFREYCDYTGIHGFKFIGERRTLVEKVSWTIVFCMSLITCIAVVNEVFKKWQKSPIIVNFASHQTNIFDITFPAVTICPETKVLSNRFNYSFNIRKSLNETMSEAE</sequence>
<evidence type="ECO:0000256" key="12">
    <source>
        <dbReference type="RuleBase" id="RU000679"/>
    </source>
</evidence>
<proteinExistence type="inferred from homology"/>
<dbReference type="PANTHER" id="PTHR11690">
    <property type="entry name" value="AMILORIDE-SENSITIVE SODIUM CHANNEL-RELATED"/>
    <property type="match status" value="1"/>
</dbReference>
<evidence type="ECO:0000256" key="8">
    <source>
        <dbReference type="ARBA" id="ARBA00023065"/>
    </source>
</evidence>
<keyword evidence="5 12" id="KW-0812">Transmembrane</keyword>
<evidence type="ECO:0000256" key="10">
    <source>
        <dbReference type="ARBA" id="ARBA00023201"/>
    </source>
</evidence>
<evidence type="ECO:0000256" key="11">
    <source>
        <dbReference type="ARBA" id="ARBA00023303"/>
    </source>
</evidence>
<evidence type="ECO:0000256" key="4">
    <source>
        <dbReference type="ARBA" id="ARBA00022461"/>
    </source>
</evidence>
<name>A0ABD1ELJ4_HYPHA</name>
<keyword evidence="14" id="KW-1185">Reference proteome</keyword>
<reference evidence="13 14" key="1">
    <citation type="submission" date="2024-05" db="EMBL/GenBank/DDBJ databases">
        <title>Genetic variation in Jamaican populations of the coffee berry borer (Hypothenemus hampei).</title>
        <authorList>
            <person name="Errbii M."/>
            <person name="Myrie A."/>
        </authorList>
    </citation>
    <scope>NUCLEOTIDE SEQUENCE [LARGE SCALE GENOMIC DNA]</scope>
    <source>
        <strain evidence="13">JA-Hopewell-2020-01-JO</strain>
        <tissue evidence="13">Whole body</tissue>
    </source>
</reference>
<evidence type="ECO:0000313" key="13">
    <source>
        <dbReference type="EMBL" id="KAL1497369.1"/>
    </source>
</evidence>
<evidence type="ECO:0000256" key="2">
    <source>
        <dbReference type="ARBA" id="ARBA00007193"/>
    </source>
</evidence>
<dbReference type="PANTHER" id="PTHR11690:SF288">
    <property type="entry name" value="AMILORIDE-SENSITIVE NA+ CHANNEL-RELATED"/>
    <property type="match status" value="1"/>
</dbReference>
<comment type="subcellular location">
    <subcellularLocation>
        <location evidence="1">Membrane</location>
        <topology evidence="1">Multi-pass membrane protein</topology>
    </subcellularLocation>
</comment>
<dbReference type="Proteomes" id="UP001566132">
    <property type="component" value="Unassembled WGS sequence"/>
</dbReference>
<dbReference type="Pfam" id="PF00858">
    <property type="entry name" value="ASC"/>
    <property type="match status" value="1"/>
</dbReference>